<evidence type="ECO:0000313" key="4">
    <source>
        <dbReference type="EMBL" id="KAF0931873.1"/>
    </source>
</evidence>
<evidence type="ECO:0000259" key="3">
    <source>
        <dbReference type="PROSITE" id="PS50158"/>
    </source>
</evidence>
<dbReference type="InterPro" id="IPR001878">
    <property type="entry name" value="Znf_CCHC"/>
</dbReference>
<dbReference type="Proteomes" id="UP000479710">
    <property type="component" value="Unassembled WGS sequence"/>
</dbReference>
<feature type="region of interest" description="Disordered" evidence="2">
    <location>
        <begin position="348"/>
        <end position="370"/>
    </location>
</feature>
<dbReference type="GO" id="GO:0003676">
    <property type="term" value="F:nucleic acid binding"/>
    <property type="evidence" value="ECO:0007669"/>
    <property type="project" value="InterPro"/>
</dbReference>
<comment type="caution">
    <text evidence="4">The sequence shown here is derived from an EMBL/GenBank/DDBJ whole genome shotgun (WGS) entry which is preliminary data.</text>
</comment>
<evidence type="ECO:0000256" key="2">
    <source>
        <dbReference type="SAM" id="MobiDB-lite"/>
    </source>
</evidence>
<name>A0A6G1F4T1_9ORYZ</name>
<keyword evidence="1" id="KW-0862">Zinc</keyword>
<dbReference type="PANTHER" id="PTHR31286:SF180">
    <property type="entry name" value="OS10G0362600 PROTEIN"/>
    <property type="match status" value="1"/>
</dbReference>
<feature type="compositionally biased region" description="Polar residues" evidence="2">
    <location>
        <begin position="226"/>
        <end position="241"/>
    </location>
</feature>
<dbReference type="GO" id="GO:0008270">
    <property type="term" value="F:zinc ion binding"/>
    <property type="evidence" value="ECO:0007669"/>
    <property type="project" value="UniProtKB-KW"/>
</dbReference>
<dbReference type="Pfam" id="PF14392">
    <property type="entry name" value="zf-CCHC_4"/>
    <property type="match status" value="1"/>
</dbReference>
<sequence>MGKKETNSVPQAVGKLFSGKIGNAEGMVQALGRIWCPRAGICCKVLGDNLFLFSFLQPGVKRRAFVEGPWEFGGDLLIVVDFEETKRLKELEFIHFSVWIRVADLPLGLMNEETGMLIGNKVGKALEVDADEDGSAVGGYLRIKTQLDVRRPLARGVLVEDMENEREIWCNFQYEFLLTFCYICGCLGHVDKECDSCEGVDSSKQYGEWLRVNPGKKRFAGEQRSRWSGGNVSGGLSNQQRSEGRWRPAEKEKSKLSNATYGQSDRTDPELRVDSQNPLKTVERGDGGGIPRKLSFGADDEGANPSSTLSQANKVALADSGEGNGKEKQDDSSLYELVAGTHSAMHGDHVGGLKDNGGMEIDADGDQQRQKRRLVQHMYLRGAHVKRTDK</sequence>
<protein>
    <recommendedName>
        <fullName evidence="3">CCHC-type domain-containing protein</fullName>
    </recommendedName>
</protein>
<dbReference type="EMBL" id="SPHZ02000001">
    <property type="protein sequence ID" value="KAF0931873.1"/>
    <property type="molecule type" value="Genomic_DNA"/>
</dbReference>
<dbReference type="OrthoDB" id="682893at2759"/>
<keyword evidence="1" id="KW-0479">Metal-binding</keyword>
<organism evidence="4 5">
    <name type="scientific">Oryza meyeriana var. granulata</name>
    <dbReference type="NCBI Taxonomy" id="110450"/>
    <lineage>
        <taxon>Eukaryota</taxon>
        <taxon>Viridiplantae</taxon>
        <taxon>Streptophyta</taxon>
        <taxon>Embryophyta</taxon>
        <taxon>Tracheophyta</taxon>
        <taxon>Spermatophyta</taxon>
        <taxon>Magnoliopsida</taxon>
        <taxon>Liliopsida</taxon>
        <taxon>Poales</taxon>
        <taxon>Poaceae</taxon>
        <taxon>BOP clade</taxon>
        <taxon>Oryzoideae</taxon>
        <taxon>Oryzeae</taxon>
        <taxon>Oryzinae</taxon>
        <taxon>Oryza</taxon>
        <taxon>Oryza meyeriana</taxon>
    </lineage>
</organism>
<feature type="domain" description="CCHC-type" evidence="3">
    <location>
        <begin position="181"/>
        <end position="194"/>
    </location>
</feature>
<dbReference type="InterPro" id="IPR025836">
    <property type="entry name" value="Zn_knuckle_CX2CX4HX4C"/>
</dbReference>
<dbReference type="PROSITE" id="PS50158">
    <property type="entry name" value="ZF_CCHC"/>
    <property type="match status" value="1"/>
</dbReference>
<evidence type="ECO:0000256" key="1">
    <source>
        <dbReference type="PROSITE-ProRule" id="PRU00047"/>
    </source>
</evidence>
<dbReference type="InterPro" id="IPR040256">
    <property type="entry name" value="At4g02000-like"/>
</dbReference>
<accession>A0A6G1F4T1</accession>
<keyword evidence="5" id="KW-1185">Reference proteome</keyword>
<keyword evidence="1" id="KW-0863">Zinc-finger</keyword>
<dbReference type="AlphaFoldDB" id="A0A6G1F4T1"/>
<evidence type="ECO:0000313" key="5">
    <source>
        <dbReference type="Proteomes" id="UP000479710"/>
    </source>
</evidence>
<dbReference type="PANTHER" id="PTHR31286">
    <property type="entry name" value="GLYCINE-RICH CELL WALL STRUCTURAL PROTEIN 1.8-LIKE"/>
    <property type="match status" value="1"/>
</dbReference>
<feature type="compositionally biased region" description="Basic and acidic residues" evidence="2">
    <location>
        <begin position="242"/>
        <end position="255"/>
    </location>
</feature>
<gene>
    <name evidence="4" type="ORF">E2562_007070</name>
</gene>
<proteinExistence type="predicted"/>
<reference evidence="4 5" key="1">
    <citation type="submission" date="2019-11" db="EMBL/GenBank/DDBJ databases">
        <title>Whole genome sequence of Oryza granulata.</title>
        <authorList>
            <person name="Li W."/>
        </authorList>
    </citation>
    <scope>NUCLEOTIDE SEQUENCE [LARGE SCALE GENOMIC DNA]</scope>
    <source>
        <strain evidence="5">cv. Menghai</strain>
        <tissue evidence="4">Leaf</tissue>
    </source>
</reference>
<feature type="region of interest" description="Disordered" evidence="2">
    <location>
        <begin position="220"/>
        <end position="310"/>
    </location>
</feature>